<dbReference type="Pfam" id="PF02624">
    <property type="entry name" value="YcaO"/>
    <property type="match status" value="1"/>
</dbReference>
<evidence type="ECO:0000313" key="2">
    <source>
        <dbReference type="EMBL" id="BCI91120.1"/>
    </source>
</evidence>
<organism evidence="3 4">
    <name type="scientific">Mycobacterium kansasii</name>
    <dbReference type="NCBI Taxonomy" id="1768"/>
    <lineage>
        <taxon>Bacteria</taxon>
        <taxon>Bacillati</taxon>
        <taxon>Actinomycetota</taxon>
        <taxon>Actinomycetes</taxon>
        <taxon>Mycobacteriales</taxon>
        <taxon>Mycobacteriaceae</taxon>
        <taxon>Mycobacterium</taxon>
    </lineage>
</organism>
<protein>
    <recommendedName>
        <fullName evidence="1">YcaO domain-containing protein</fullName>
    </recommendedName>
</protein>
<dbReference type="Proteomes" id="UP000516380">
    <property type="component" value="Chromosome"/>
</dbReference>
<evidence type="ECO:0000313" key="3">
    <source>
        <dbReference type="EMBL" id="OOK63274.1"/>
    </source>
</evidence>
<dbReference type="NCBIfam" id="TIGR00702">
    <property type="entry name" value="YcaO-type kinase domain"/>
    <property type="match status" value="1"/>
</dbReference>
<dbReference type="PANTHER" id="PTHR37809:SF1">
    <property type="entry name" value="RIBOSOMAL PROTEIN S12 METHYLTHIOTRANSFERASE ACCESSORY FACTOR YCAO"/>
    <property type="match status" value="1"/>
</dbReference>
<dbReference type="Proteomes" id="UP000189229">
    <property type="component" value="Unassembled WGS sequence"/>
</dbReference>
<evidence type="ECO:0000313" key="4">
    <source>
        <dbReference type="Proteomes" id="UP000189229"/>
    </source>
</evidence>
<dbReference type="InterPro" id="IPR003776">
    <property type="entry name" value="YcaO-like_dom"/>
</dbReference>
<reference evidence="2 5" key="2">
    <citation type="submission" date="2020-07" db="EMBL/GenBank/DDBJ databases">
        <title>Mycobacterium kansasii (former subtype) with zoonotic potential isolated from diseased indoor pet cat, Japan.</title>
        <authorList>
            <person name="Fukano H."/>
            <person name="Terazono T."/>
            <person name="Hoshino Y."/>
        </authorList>
    </citation>
    <scope>NUCLEOTIDE SEQUENCE [LARGE SCALE GENOMIC DNA]</scope>
    <source>
        <strain evidence="2 5">Kuro-I</strain>
    </source>
</reference>
<feature type="domain" description="YcaO" evidence="1">
    <location>
        <begin position="57"/>
        <end position="354"/>
    </location>
</feature>
<dbReference type="Gene3D" id="3.30.1330.230">
    <property type="match status" value="1"/>
</dbReference>
<dbReference type="PANTHER" id="PTHR37809">
    <property type="entry name" value="RIBOSOMAL PROTEIN S12 METHYLTHIOTRANSFERASE ACCESSORY FACTOR YCAO"/>
    <property type="match status" value="1"/>
</dbReference>
<keyword evidence="5" id="KW-1185">Reference proteome</keyword>
<accession>A0A1V3W8H7</accession>
<dbReference type="PROSITE" id="PS51664">
    <property type="entry name" value="YCAO"/>
    <property type="match status" value="1"/>
</dbReference>
<proteinExistence type="predicted"/>
<gene>
    <name evidence="3" type="ORF">BZL30_9529</name>
    <name evidence="2" type="ORF">NIIDMKKI_63260</name>
</gene>
<reference evidence="3 4" key="1">
    <citation type="submission" date="2017-02" db="EMBL/GenBank/DDBJ databases">
        <title>Complete genome sequences of Mycobacterium kansasii strains isolated from rhesus macaques.</title>
        <authorList>
            <person name="Panda A."/>
            <person name="Nagaraj S."/>
            <person name="Zhao X."/>
            <person name="Tettelin H."/>
            <person name="Detolla L.J."/>
        </authorList>
    </citation>
    <scope>NUCLEOTIDE SEQUENCE [LARGE SCALE GENOMIC DNA]</scope>
    <source>
        <strain evidence="3 4">11-3813</strain>
    </source>
</reference>
<dbReference type="AlphaFoldDB" id="A0A1V3W8H7"/>
<dbReference type="EMBL" id="AP023343">
    <property type="protein sequence ID" value="BCI91120.1"/>
    <property type="molecule type" value="Genomic_DNA"/>
</dbReference>
<evidence type="ECO:0000313" key="5">
    <source>
        <dbReference type="Proteomes" id="UP000516380"/>
    </source>
</evidence>
<sequence>MGTHRTISPEETWQAVQPLLSAAGITRVADITWLDSLGIPTVQAVRPASLTVSVSQGKATSYRAAQVSAVMESLEYWHAENATADLRFASTKDLDSELTYDPGSLSRPPGSFYHRGARLDWMAATTLLTGRRTWVPWSVVAVDISVNDRWGPPMFTMHTQGLASGNSYYEAALHGLYEIMERHAVGTAVAGSTMWAVRPPDLDGADCAGLVDQVHRAGSQLRIARLDVWQGYYCFAAELISPTSSVQFAGSGLHHDPNVALSRAITEAAQSRLTAISGTREDIPATIYERLAEAPASAARPPARMPVARPTSWRVPDTDSLPALVAAAATAVARRTGIEPAAVVCDSPAPACPS</sequence>
<name>A0A1V3W8H7_MYCKA</name>
<evidence type="ECO:0000259" key="1">
    <source>
        <dbReference type="PROSITE" id="PS51664"/>
    </source>
</evidence>
<dbReference type="EMBL" id="MVBM01000021">
    <property type="protein sequence ID" value="OOK63274.1"/>
    <property type="molecule type" value="Genomic_DNA"/>
</dbReference>